<keyword evidence="2" id="KW-1185">Reference proteome</keyword>
<sequence>MNRVINETEVEEHFNKHDLRAKCAGDAETPEHAQALMTHADAKMTKRVYRRKCEVVQPLR</sequence>
<dbReference type="RefSeq" id="WP_150695761.1">
    <property type="nucleotide sequence ID" value="NZ_CABPRZ010000003.1"/>
</dbReference>
<evidence type="ECO:0000313" key="1">
    <source>
        <dbReference type="EMBL" id="VVD75576.1"/>
    </source>
</evidence>
<proteinExistence type="predicted"/>
<dbReference type="AlphaFoldDB" id="A0A5E4SI16"/>
<dbReference type="OrthoDB" id="662444at2"/>
<dbReference type="Proteomes" id="UP000414233">
    <property type="component" value="Unassembled WGS sequence"/>
</dbReference>
<evidence type="ECO:0000313" key="2">
    <source>
        <dbReference type="Proteomes" id="UP000414233"/>
    </source>
</evidence>
<name>A0A5E4SI16_9BURK</name>
<protein>
    <submittedName>
        <fullName evidence="1">Integrase</fullName>
    </submittedName>
</protein>
<gene>
    <name evidence="1" type="ORF">PTE30175_00786</name>
</gene>
<dbReference type="EMBL" id="CABPRZ010000003">
    <property type="protein sequence ID" value="VVD75576.1"/>
    <property type="molecule type" value="Genomic_DNA"/>
</dbReference>
<organism evidence="1 2">
    <name type="scientific">Pandoraea terrae</name>
    <dbReference type="NCBI Taxonomy" id="1537710"/>
    <lineage>
        <taxon>Bacteria</taxon>
        <taxon>Pseudomonadati</taxon>
        <taxon>Pseudomonadota</taxon>
        <taxon>Betaproteobacteria</taxon>
        <taxon>Burkholderiales</taxon>
        <taxon>Burkholderiaceae</taxon>
        <taxon>Pandoraea</taxon>
    </lineage>
</organism>
<accession>A0A5E4SI16</accession>
<reference evidence="1 2" key="1">
    <citation type="submission" date="2019-08" db="EMBL/GenBank/DDBJ databases">
        <authorList>
            <person name="Peeters C."/>
        </authorList>
    </citation>
    <scope>NUCLEOTIDE SEQUENCE [LARGE SCALE GENOMIC DNA]</scope>
    <source>
        <strain evidence="1 2">LMG 30175</strain>
    </source>
</reference>